<evidence type="ECO:0000313" key="2">
    <source>
        <dbReference type="Proteomes" id="UP000007879"/>
    </source>
</evidence>
<reference evidence="1" key="2">
    <citation type="submission" date="2024-06" db="UniProtKB">
        <authorList>
            <consortium name="EnsemblMetazoa"/>
        </authorList>
    </citation>
    <scope>IDENTIFICATION</scope>
</reference>
<dbReference type="AlphaFoldDB" id="A0AAN0J7B7"/>
<dbReference type="KEGG" id="aqu:109582364"/>
<keyword evidence="2" id="KW-1185">Reference proteome</keyword>
<dbReference type="EnsemblMetazoa" id="XM_019997034.1">
    <property type="protein sequence ID" value="XP_019852593.1"/>
    <property type="gene ID" value="LOC109582364"/>
</dbReference>
<proteinExistence type="predicted"/>
<name>A0AAN0J7B7_AMPQE</name>
<organism evidence="1 2">
    <name type="scientific">Amphimedon queenslandica</name>
    <name type="common">Sponge</name>
    <dbReference type="NCBI Taxonomy" id="400682"/>
    <lineage>
        <taxon>Eukaryota</taxon>
        <taxon>Metazoa</taxon>
        <taxon>Porifera</taxon>
        <taxon>Demospongiae</taxon>
        <taxon>Heteroscleromorpha</taxon>
        <taxon>Haplosclerida</taxon>
        <taxon>Niphatidae</taxon>
        <taxon>Amphimedon</taxon>
    </lineage>
</organism>
<dbReference type="RefSeq" id="XP_019852593.1">
    <property type="nucleotide sequence ID" value="XM_019997034.1"/>
</dbReference>
<accession>A0AAN0J7B7</accession>
<sequence length="415" mass="48286">MLTLIPYICPRKETSLLCEILPIELAIVWLIERLGLQVSHTYSLCSHIFNDDMEHCFEKPMACIMIRIYKEDIKDFIIFSQCSKATFHFVQSFNKRLNYSKISKTLVELSVSLFIHILYRVTIYDEEEPENRKALCKDLREQVKLILKNWIVLREVIGGSFFGGNIRTLGYQRGLAKEDLELKFWENILALKFPCKEMKNELEKIVAELVNDRVTGIPSPELKIDLFVSVERREGIPDFFRNIFLTKAIDALDDLFSRKQSASQIQRWDQLVKLNSARVVELIAKILEKKYPDFMSVPEVPFHDLLEWELWPGFLKVYYAQVEKKEGEWALIVTCAISKLEAVCANIHNGDITVTELRAIKDKQTQMNKLCEASDSQPAVLQESIAKRLKEFKHFEDYKGKLLHFLSQIGRKLIG</sequence>
<reference evidence="2" key="1">
    <citation type="journal article" date="2010" name="Nature">
        <title>The Amphimedon queenslandica genome and the evolution of animal complexity.</title>
        <authorList>
            <person name="Srivastava M."/>
            <person name="Simakov O."/>
            <person name="Chapman J."/>
            <person name="Fahey B."/>
            <person name="Gauthier M.E."/>
            <person name="Mitros T."/>
            <person name="Richards G.S."/>
            <person name="Conaco C."/>
            <person name="Dacre M."/>
            <person name="Hellsten U."/>
            <person name="Larroux C."/>
            <person name="Putnam N.H."/>
            <person name="Stanke M."/>
            <person name="Adamska M."/>
            <person name="Darling A."/>
            <person name="Degnan S.M."/>
            <person name="Oakley T.H."/>
            <person name="Plachetzki D.C."/>
            <person name="Zhai Y."/>
            <person name="Adamski M."/>
            <person name="Calcino A."/>
            <person name="Cummins S.F."/>
            <person name="Goodstein D.M."/>
            <person name="Harris C."/>
            <person name="Jackson D.J."/>
            <person name="Leys S.P."/>
            <person name="Shu S."/>
            <person name="Woodcroft B.J."/>
            <person name="Vervoort M."/>
            <person name="Kosik K.S."/>
            <person name="Manning G."/>
            <person name="Degnan B.M."/>
            <person name="Rokhsar D.S."/>
        </authorList>
    </citation>
    <scope>NUCLEOTIDE SEQUENCE [LARGE SCALE GENOMIC DNA]</scope>
</reference>
<dbReference type="GeneID" id="109582364"/>
<evidence type="ECO:0000313" key="1">
    <source>
        <dbReference type="EnsemblMetazoa" id="XP_019852593.1"/>
    </source>
</evidence>
<protein>
    <submittedName>
        <fullName evidence="1">Uncharacterized protein</fullName>
    </submittedName>
</protein>
<dbReference type="Proteomes" id="UP000007879">
    <property type="component" value="Unassembled WGS sequence"/>
</dbReference>